<accession>X0ZGV7</accession>
<protein>
    <submittedName>
        <fullName evidence="1">Uncharacterized protein</fullName>
    </submittedName>
</protein>
<sequence>EPKTESDNAKGEVHWWRVVGGVRNDFYAYVTFVEITGNEAFIEGVVYESDFGNIDPGDTFELTIWDKSTPGMGETQGSSDTIHWKWTSGLSAQETYYVTGGNLVVHSYE</sequence>
<comment type="caution">
    <text evidence="1">The sequence shown here is derived from an EMBL/GenBank/DDBJ whole genome shotgun (WGS) entry which is preliminary data.</text>
</comment>
<feature type="non-terminal residue" evidence="1">
    <location>
        <position position="1"/>
    </location>
</feature>
<organism evidence="1">
    <name type="scientific">marine sediment metagenome</name>
    <dbReference type="NCBI Taxonomy" id="412755"/>
    <lineage>
        <taxon>unclassified sequences</taxon>
        <taxon>metagenomes</taxon>
        <taxon>ecological metagenomes</taxon>
    </lineage>
</organism>
<evidence type="ECO:0000313" key="1">
    <source>
        <dbReference type="EMBL" id="GAG68544.1"/>
    </source>
</evidence>
<name>X0ZGV7_9ZZZZ</name>
<dbReference type="AlphaFoldDB" id="X0ZGV7"/>
<proteinExistence type="predicted"/>
<reference evidence="1" key="1">
    <citation type="journal article" date="2014" name="Front. Microbiol.">
        <title>High frequency of phylogenetically diverse reductive dehalogenase-homologous genes in deep subseafloor sedimentary metagenomes.</title>
        <authorList>
            <person name="Kawai M."/>
            <person name="Futagami T."/>
            <person name="Toyoda A."/>
            <person name="Takaki Y."/>
            <person name="Nishi S."/>
            <person name="Hori S."/>
            <person name="Arai W."/>
            <person name="Tsubouchi T."/>
            <person name="Morono Y."/>
            <person name="Uchiyama I."/>
            <person name="Ito T."/>
            <person name="Fujiyama A."/>
            <person name="Inagaki F."/>
            <person name="Takami H."/>
        </authorList>
    </citation>
    <scope>NUCLEOTIDE SEQUENCE</scope>
    <source>
        <strain evidence="1">Expedition CK06-06</strain>
    </source>
</reference>
<dbReference type="EMBL" id="BART01001419">
    <property type="protein sequence ID" value="GAG68544.1"/>
    <property type="molecule type" value="Genomic_DNA"/>
</dbReference>
<gene>
    <name evidence="1" type="ORF">S01H4_05038</name>
</gene>